<evidence type="ECO:0000313" key="1">
    <source>
        <dbReference type="EMBL" id="KKN58058.1"/>
    </source>
</evidence>
<proteinExistence type="predicted"/>
<comment type="caution">
    <text evidence="1">The sequence shown here is derived from an EMBL/GenBank/DDBJ whole genome shotgun (WGS) entry which is preliminary data.</text>
</comment>
<protein>
    <submittedName>
        <fullName evidence="1">Uncharacterized protein</fullName>
    </submittedName>
</protein>
<name>A0A0F9UWP6_9ZZZZ</name>
<dbReference type="EMBL" id="LAZR01000778">
    <property type="protein sequence ID" value="KKN58058.1"/>
    <property type="molecule type" value="Genomic_DNA"/>
</dbReference>
<accession>A0A0F9UWP6</accession>
<reference evidence="1" key="1">
    <citation type="journal article" date="2015" name="Nature">
        <title>Complex archaea that bridge the gap between prokaryotes and eukaryotes.</title>
        <authorList>
            <person name="Spang A."/>
            <person name="Saw J.H."/>
            <person name="Jorgensen S.L."/>
            <person name="Zaremba-Niedzwiedzka K."/>
            <person name="Martijn J."/>
            <person name="Lind A.E."/>
            <person name="van Eijk R."/>
            <person name="Schleper C."/>
            <person name="Guy L."/>
            <person name="Ettema T.J."/>
        </authorList>
    </citation>
    <scope>NUCLEOTIDE SEQUENCE</scope>
</reference>
<sequence>MKEGAIIPMGPLMQYVDEFETNEIELRISPFCQDGKIELNIPVNGETIKVEYIALRGEHTVQIEKCEINFSVIVLGNEEITLA</sequence>
<gene>
    <name evidence="1" type="ORF">LCGC14_0555740</name>
</gene>
<dbReference type="AlphaFoldDB" id="A0A0F9UWP6"/>
<organism evidence="1">
    <name type="scientific">marine sediment metagenome</name>
    <dbReference type="NCBI Taxonomy" id="412755"/>
    <lineage>
        <taxon>unclassified sequences</taxon>
        <taxon>metagenomes</taxon>
        <taxon>ecological metagenomes</taxon>
    </lineage>
</organism>